<comment type="similarity">
    <text evidence="2">Belongs to the class-I pyridoxal-phosphate-dependent aminotransferase family.</text>
</comment>
<keyword evidence="4 9" id="KW-0808">Transferase</keyword>
<accession>C8NJN0</accession>
<dbReference type="eggNOG" id="COG0436">
    <property type="taxonomic scope" value="Bacteria"/>
</dbReference>
<evidence type="ECO:0000313" key="10">
    <source>
        <dbReference type="Proteomes" id="UP000001409"/>
    </source>
</evidence>
<keyword evidence="5" id="KW-0663">Pyridoxal phosphate</keyword>
<comment type="cofactor">
    <cofactor evidence="1">
        <name>pyridoxal 5'-phosphate</name>
        <dbReference type="ChEBI" id="CHEBI:597326"/>
    </cofactor>
</comment>
<feature type="region of interest" description="Disordered" evidence="7">
    <location>
        <begin position="1"/>
        <end position="28"/>
    </location>
</feature>
<name>Q8FM46_COREF</name>
<dbReference type="GO" id="GO:0030170">
    <property type="term" value="F:pyridoxal phosphate binding"/>
    <property type="evidence" value="ECO:0007669"/>
    <property type="project" value="InterPro"/>
</dbReference>
<evidence type="ECO:0000256" key="3">
    <source>
        <dbReference type="ARBA" id="ARBA00022576"/>
    </source>
</evidence>
<dbReference type="PANTHER" id="PTHR43488:SF2">
    <property type="entry name" value="GLUTAMATE-PYRUVATE AMINOTRANSFERASE ALAA"/>
    <property type="match status" value="1"/>
</dbReference>
<proteinExistence type="inferred from homology"/>
<dbReference type="EMBL" id="BA000035">
    <property type="protein sequence ID" value="BAC19471.1"/>
    <property type="molecule type" value="Genomic_DNA"/>
</dbReference>
<dbReference type="InterPro" id="IPR004839">
    <property type="entry name" value="Aminotransferase_I/II_large"/>
</dbReference>
<dbReference type="EC" id="2.6.1.2" evidence="6"/>
<feature type="domain" description="Aminotransferase class I/classII large" evidence="8">
    <location>
        <begin position="66"/>
        <end position="428"/>
    </location>
</feature>
<dbReference type="Gene3D" id="3.40.640.10">
    <property type="entry name" value="Type I PLP-dependent aspartate aminotransferase-like (Major domain)"/>
    <property type="match status" value="1"/>
</dbReference>
<keyword evidence="3 9" id="KW-0032">Aminotransferase</keyword>
<dbReference type="InterPro" id="IPR051926">
    <property type="entry name" value="Ala_Aminotransferase"/>
</dbReference>
<evidence type="ECO:0000313" key="9">
    <source>
        <dbReference type="EMBL" id="BAC19471.1"/>
    </source>
</evidence>
<dbReference type="Proteomes" id="UP000001409">
    <property type="component" value="Chromosome"/>
</dbReference>
<dbReference type="KEGG" id="cef:CE2661"/>
<organism evidence="9 10">
    <name type="scientific">Corynebacterium efficiens (strain DSM 44549 / YS-314 / AJ 12310 / JCM 11189 / NBRC 100395)</name>
    <dbReference type="NCBI Taxonomy" id="196164"/>
    <lineage>
        <taxon>Bacteria</taxon>
        <taxon>Bacillati</taxon>
        <taxon>Actinomycetota</taxon>
        <taxon>Actinomycetes</taxon>
        <taxon>Mycobacteriales</taxon>
        <taxon>Corynebacteriaceae</taxon>
        <taxon>Corynebacterium</taxon>
    </lineage>
</organism>
<evidence type="ECO:0000259" key="8">
    <source>
        <dbReference type="Pfam" id="PF00155"/>
    </source>
</evidence>
<accession>Q8FM46</accession>
<dbReference type="InterPro" id="IPR015422">
    <property type="entry name" value="PyrdxlP-dep_Trfase_small"/>
</dbReference>
<dbReference type="Gene3D" id="3.90.1150.10">
    <property type="entry name" value="Aspartate Aminotransferase, domain 1"/>
    <property type="match status" value="1"/>
</dbReference>
<protein>
    <recommendedName>
        <fullName evidence="6">alanine transaminase</fullName>
        <ecNumber evidence="6">2.6.1.2</ecNumber>
    </recommendedName>
</protein>
<evidence type="ECO:0000256" key="5">
    <source>
        <dbReference type="ARBA" id="ARBA00022898"/>
    </source>
</evidence>
<dbReference type="CDD" id="cd00609">
    <property type="entry name" value="AAT_like"/>
    <property type="match status" value="1"/>
</dbReference>
<dbReference type="GO" id="GO:0004021">
    <property type="term" value="F:L-alanine:2-oxoglutarate aminotransferase activity"/>
    <property type="evidence" value="ECO:0007669"/>
    <property type="project" value="UniProtKB-EC"/>
</dbReference>
<dbReference type="AlphaFoldDB" id="Q8FM46"/>
<dbReference type="STRING" id="196164.gene:10743108"/>
<evidence type="ECO:0000256" key="7">
    <source>
        <dbReference type="SAM" id="MobiDB-lite"/>
    </source>
</evidence>
<keyword evidence="10" id="KW-1185">Reference proteome</keyword>
<sequence length="437" mass="48714">MTTKKRNTSETTDTAPKAVGADQAARPVRRTTRRIFDQSEKMKDVLYEIRGPVAAEAERMELDGHNILKLNTGNPAVFGFDAPDVIMRDMIAALPTSQGYSTSKGIIPARRAVVTRYEVIPDFPNFDVDDVFLGNGVSELITMTMQALLNDGDEVLIPAPDYPLWTAATSLSGGKPVHYLCDEDNEWNPSIEDIRSKITEKTKAIVVINPNNPTGAVYSRKVLQEIADIAREYDLLVLADEIYDRILYDDAQHINMATLCPDLMCITYNGLSKAYRVAGYRAGWMIITGPKRYAKGFIDGLELLAGTRLCPNVPAQHGIQVALGGRQSIYGLTGEGGRLLNQRNVAWQKLNEIPGVSCYKPMGALYAFPRLDPNVYEIHDDTQLMLDILRSEKILLVQGTGFNWPHHDHFRVVTLPWASQLENAIERLGNFLVSYKQ</sequence>
<dbReference type="InterPro" id="IPR015421">
    <property type="entry name" value="PyrdxlP-dep_Trfase_major"/>
</dbReference>
<evidence type="ECO:0000256" key="1">
    <source>
        <dbReference type="ARBA" id="ARBA00001933"/>
    </source>
</evidence>
<reference evidence="9 10" key="1">
    <citation type="journal article" date="2003" name="Genome Res.">
        <title>Comparative complete genome sequence analysis of the amino acid replacements responsible for the thermostability of Corynebacterium efficiens.</title>
        <authorList>
            <person name="Nishio Y."/>
            <person name="Nakamura Y."/>
            <person name="Kawarabayasi Y."/>
            <person name="Usuda Y."/>
            <person name="Kimura E."/>
            <person name="Sugimoto S."/>
            <person name="Matsui K."/>
            <person name="Yamagishi A."/>
            <person name="Kikuchi H."/>
            <person name="Ikeo K."/>
            <person name="Gojobori T."/>
        </authorList>
    </citation>
    <scope>NUCLEOTIDE SEQUENCE [LARGE SCALE GENOMIC DNA]</scope>
    <source>
        <strain evidence="10">DSM 44549 / YS-314 / AJ 12310 / JCM 11189 / NBRC 100395</strain>
    </source>
</reference>
<evidence type="ECO:0000256" key="2">
    <source>
        <dbReference type="ARBA" id="ARBA00007441"/>
    </source>
</evidence>
<dbReference type="PANTHER" id="PTHR43488">
    <property type="entry name" value="GLUTAMATE-PYRUVATE AMINOTRANSFERASE ALAA"/>
    <property type="match status" value="1"/>
</dbReference>
<dbReference type="RefSeq" id="WP_006768972.1">
    <property type="nucleotide sequence ID" value="NC_004369.1"/>
</dbReference>
<dbReference type="OrthoDB" id="9763453at2"/>
<dbReference type="Pfam" id="PF00155">
    <property type="entry name" value="Aminotran_1_2"/>
    <property type="match status" value="1"/>
</dbReference>
<dbReference type="InterPro" id="IPR015424">
    <property type="entry name" value="PyrdxlP-dep_Trfase"/>
</dbReference>
<dbReference type="SUPFAM" id="SSF53383">
    <property type="entry name" value="PLP-dependent transferases"/>
    <property type="match status" value="1"/>
</dbReference>
<dbReference type="HOGENOM" id="CLU_017584_4_2_11"/>
<evidence type="ECO:0000256" key="4">
    <source>
        <dbReference type="ARBA" id="ARBA00022679"/>
    </source>
</evidence>
<evidence type="ECO:0000256" key="6">
    <source>
        <dbReference type="ARBA" id="ARBA00026106"/>
    </source>
</evidence>